<dbReference type="EMBL" id="SSSM01000004">
    <property type="protein sequence ID" value="THG30708.1"/>
    <property type="molecule type" value="Genomic_DNA"/>
</dbReference>
<evidence type="ECO:0000313" key="2">
    <source>
        <dbReference type="EMBL" id="THG31945.1"/>
    </source>
</evidence>
<evidence type="ECO:0000313" key="3">
    <source>
        <dbReference type="Proteomes" id="UP000309133"/>
    </source>
</evidence>
<evidence type="ECO:0000313" key="1">
    <source>
        <dbReference type="EMBL" id="THG30708.1"/>
    </source>
</evidence>
<dbReference type="OrthoDB" id="3266345at2"/>
<dbReference type="Pfam" id="PF20060">
    <property type="entry name" value="DUF6459"/>
    <property type="match status" value="1"/>
</dbReference>
<accession>A0A4S4FQP7</accession>
<reference evidence="2 3" key="1">
    <citation type="submission" date="2019-04" db="EMBL/GenBank/DDBJ databases">
        <authorList>
            <person name="Jiang L."/>
        </authorList>
    </citation>
    <scope>NUCLEOTIDE SEQUENCE [LARGE SCALE GENOMIC DNA]</scope>
    <source>
        <strain evidence="2 3">YIM 131853</strain>
    </source>
</reference>
<proteinExistence type="predicted"/>
<protein>
    <submittedName>
        <fullName evidence="2">3-hydroxyacyl-CoA dehydrogenase</fullName>
    </submittedName>
</protein>
<dbReference type="EMBL" id="SSSM01000003">
    <property type="protein sequence ID" value="THG31945.1"/>
    <property type="molecule type" value="Genomic_DNA"/>
</dbReference>
<keyword evidence="3" id="KW-1185">Reference proteome</keyword>
<sequence length="131" mass="14849">MTSDDELFGPQPTPIAELGDPERVLRFLALAMVEVDEGARELDQIAHILDESVYRRLMGRAALLHRARLLERGPSTRMRPTITVGRIHARSPRENVLEAVVMVTYNELTRAVAVRLEGVDHRWRAMALDIL</sequence>
<dbReference type="Proteomes" id="UP000309133">
    <property type="component" value="Unassembled WGS sequence"/>
</dbReference>
<dbReference type="InterPro" id="IPR045596">
    <property type="entry name" value="DUF6459"/>
</dbReference>
<name>A0A4S4FQP7_9MICO</name>
<dbReference type="AlphaFoldDB" id="A0A4S4FQP7"/>
<gene>
    <name evidence="2" type="ORF">E6C64_07840</name>
    <name evidence="1" type="ORF">E6C64_08695</name>
</gene>
<comment type="caution">
    <text evidence="2">The sequence shown here is derived from an EMBL/GenBank/DDBJ whole genome shotgun (WGS) entry which is preliminary data.</text>
</comment>
<dbReference type="RefSeq" id="WP_136427065.1">
    <property type="nucleotide sequence ID" value="NZ_SSSM01000003.1"/>
</dbReference>
<organism evidence="2 3">
    <name type="scientific">Naasia lichenicola</name>
    <dbReference type="NCBI Taxonomy" id="2565933"/>
    <lineage>
        <taxon>Bacteria</taxon>
        <taxon>Bacillati</taxon>
        <taxon>Actinomycetota</taxon>
        <taxon>Actinomycetes</taxon>
        <taxon>Micrococcales</taxon>
        <taxon>Microbacteriaceae</taxon>
        <taxon>Naasia</taxon>
    </lineage>
</organism>